<dbReference type="EMBL" id="LODT01000004">
    <property type="protein sequence ID" value="KYR02164.1"/>
    <property type="molecule type" value="Genomic_DNA"/>
</dbReference>
<dbReference type="PROSITE" id="PS00678">
    <property type="entry name" value="WD_REPEATS_1"/>
    <property type="match status" value="1"/>
</dbReference>
<dbReference type="InterPro" id="IPR001680">
    <property type="entry name" value="WD40_rpt"/>
</dbReference>
<dbReference type="PANTHER" id="PTHR10971">
    <property type="entry name" value="MRNA EXPORT FACTOR AND BUB3"/>
    <property type="match status" value="1"/>
</dbReference>
<dbReference type="Pfam" id="PF00400">
    <property type="entry name" value="WD40"/>
    <property type="match status" value="3"/>
</dbReference>
<feature type="repeat" description="WD" evidence="3">
    <location>
        <begin position="243"/>
        <end position="277"/>
    </location>
</feature>
<dbReference type="OMA" id="WDSTLHI"/>
<gene>
    <name evidence="4" type="ORF">DLAC_00976</name>
</gene>
<evidence type="ECO:0000313" key="5">
    <source>
        <dbReference type="Proteomes" id="UP000076078"/>
    </source>
</evidence>
<evidence type="ECO:0000256" key="3">
    <source>
        <dbReference type="PROSITE-ProRule" id="PRU00221"/>
    </source>
</evidence>
<keyword evidence="2" id="KW-0677">Repeat</keyword>
<proteinExistence type="predicted"/>
<dbReference type="OrthoDB" id="10262475at2759"/>
<dbReference type="FunCoup" id="A0A152A7I5">
    <property type="interactions" value="763"/>
</dbReference>
<accession>A0A152A7I5</accession>
<keyword evidence="1 3" id="KW-0853">WD repeat</keyword>
<dbReference type="PROSITE" id="PS50082">
    <property type="entry name" value="WD_REPEATS_2"/>
    <property type="match status" value="2"/>
</dbReference>
<keyword evidence="5" id="KW-1185">Reference proteome</keyword>
<comment type="caution">
    <text evidence="4">The sequence shown here is derived from an EMBL/GenBank/DDBJ whole genome shotgun (WGS) entry which is preliminary data.</text>
</comment>
<dbReference type="InterPro" id="IPR036322">
    <property type="entry name" value="WD40_repeat_dom_sf"/>
</dbReference>
<dbReference type="AlphaFoldDB" id="A0A152A7I5"/>
<organism evidence="4 5">
    <name type="scientific">Tieghemostelium lacteum</name>
    <name type="common">Slime mold</name>
    <name type="synonym">Dictyostelium lacteum</name>
    <dbReference type="NCBI Taxonomy" id="361077"/>
    <lineage>
        <taxon>Eukaryota</taxon>
        <taxon>Amoebozoa</taxon>
        <taxon>Evosea</taxon>
        <taxon>Eumycetozoa</taxon>
        <taxon>Dictyostelia</taxon>
        <taxon>Dictyosteliales</taxon>
        <taxon>Raperosteliaceae</taxon>
        <taxon>Tieghemostelium</taxon>
    </lineage>
</organism>
<evidence type="ECO:0000313" key="4">
    <source>
        <dbReference type="EMBL" id="KYR02164.1"/>
    </source>
</evidence>
<dbReference type="InParanoid" id="A0A152A7I5"/>
<dbReference type="SUPFAM" id="SSF50978">
    <property type="entry name" value="WD40 repeat-like"/>
    <property type="match status" value="1"/>
</dbReference>
<evidence type="ECO:0000256" key="1">
    <source>
        <dbReference type="ARBA" id="ARBA00022574"/>
    </source>
</evidence>
<sequence>MSNNNDGSYELMLPPSDGISSLNFCVNSNLLLVTSWDTTVRCYDVSSNVQKWEYSHESSAILDGVIPEKNRVYSSDIHGKIKSYDVTSQTVREIGAHEDGVKALVYNPTTQGLYSGSWDGFLKTWDTRTPSSEVAKYNLSSKIFTMDGLKNGDYHLVVGTADKYVTIYDSRAMEVPLQKRESSIKYQTRCIRTYIDGKGYALASVEGRIAMEYFDTSAESQAKKYAFKCHRVVENGIDTVYPVNSIAFHPVFGTFATGGCDGNVFFWDGANRKRLYHLKRFPTSISSMSFNSDGNLLAVASSYTYEEGEKDHPPDQIFIHNINESKIKPFTK</sequence>
<evidence type="ECO:0000256" key="2">
    <source>
        <dbReference type="ARBA" id="ARBA00022737"/>
    </source>
</evidence>
<dbReference type="InterPro" id="IPR015943">
    <property type="entry name" value="WD40/YVTN_repeat-like_dom_sf"/>
</dbReference>
<feature type="repeat" description="WD" evidence="3">
    <location>
        <begin position="94"/>
        <end position="135"/>
    </location>
</feature>
<reference evidence="4 5" key="1">
    <citation type="submission" date="2015-12" db="EMBL/GenBank/DDBJ databases">
        <title>Dictyostelia acquired genes for synthesis and detection of signals that induce cell-type specialization by lateral gene transfer from prokaryotes.</title>
        <authorList>
            <person name="Gloeckner G."/>
            <person name="Schaap P."/>
        </authorList>
    </citation>
    <scope>NUCLEOTIDE SEQUENCE [LARGE SCALE GENOMIC DNA]</scope>
    <source>
        <strain evidence="4 5">TK</strain>
    </source>
</reference>
<name>A0A152A7I5_TIELA</name>
<dbReference type="Proteomes" id="UP000076078">
    <property type="component" value="Unassembled WGS sequence"/>
</dbReference>
<dbReference type="STRING" id="361077.A0A152A7I5"/>
<dbReference type="PROSITE" id="PS50294">
    <property type="entry name" value="WD_REPEATS_REGION"/>
    <property type="match status" value="1"/>
</dbReference>
<protein>
    <submittedName>
        <fullName evidence="4">WD40 repeat-containing protein</fullName>
    </submittedName>
</protein>
<dbReference type="Gene3D" id="2.130.10.10">
    <property type="entry name" value="YVTN repeat-like/Quinoprotein amine dehydrogenase"/>
    <property type="match status" value="1"/>
</dbReference>
<dbReference type="InterPro" id="IPR019775">
    <property type="entry name" value="WD40_repeat_CS"/>
</dbReference>
<dbReference type="SMART" id="SM00320">
    <property type="entry name" value="WD40"/>
    <property type="match status" value="5"/>
</dbReference>